<dbReference type="Proteomes" id="UP000236520">
    <property type="component" value="Unassembled WGS sequence"/>
</dbReference>
<dbReference type="AlphaFoldDB" id="A0A2J7Z3E1"/>
<gene>
    <name evidence="1" type="ORF">SMF913_10826</name>
</gene>
<dbReference type="SUPFAM" id="SSF51197">
    <property type="entry name" value="Clavaminate synthase-like"/>
    <property type="match status" value="1"/>
</dbReference>
<dbReference type="EMBL" id="LJIW01000001">
    <property type="protein sequence ID" value="PNG94801.1"/>
    <property type="molecule type" value="Genomic_DNA"/>
</dbReference>
<dbReference type="Gene3D" id="2.60.120.620">
    <property type="entry name" value="q2cbj1_9rhob like domain"/>
    <property type="match status" value="1"/>
</dbReference>
<accession>A0A2J7Z3E1</accession>
<proteinExistence type="predicted"/>
<name>A0A2J7Z3E1_STRMQ</name>
<evidence type="ECO:0000313" key="2">
    <source>
        <dbReference type="Proteomes" id="UP000236520"/>
    </source>
</evidence>
<keyword evidence="2" id="KW-1185">Reference proteome</keyword>
<dbReference type="InterPro" id="IPR055091">
    <property type="entry name" value="WelO5-like"/>
</dbReference>
<evidence type="ECO:0000313" key="1">
    <source>
        <dbReference type="EMBL" id="PNG94801.1"/>
    </source>
</evidence>
<dbReference type="Pfam" id="PF22814">
    <property type="entry name" value="WelO5"/>
    <property type="match status" value="1"/>
</dbReference>
<sequence length="281" mass="30909">MFVMQKYAVDGERGTGHGGATPVHTLFDAEVAEELDSRRLSRVAAGLLGALSVRNFFTERECRAIVASLAEDRMGQYDAAVVGMRIKKLGPAVFDFYNNGSVADAYWEQAAEATRQRARLLAGQDPFQAALDRLAKAWHGGAAVATAGGRPLFAGMIREMGEGAGLHFDEVEREFPDGLDETPLCQLAFNCYLSVPESGGEVTVFRRRWRPGDEDHRDGYWYRPHLVADEPRVTVAPRCGDAVFFDPRNYHRVGANEGGGRRVTLSFFIGVSAHGNLLLWS</sequence>
<organism evidence="1 2">
    <name type="scientific">Streptomyces malaysiensis</name>
    <dbReference type="NCBI Taxonomy" id="92644"/>
    <lineage>
        <taxon>Bacteria</taxon>
        <taxon>Bacillati</taxon>
        <taxon>Actinomycetota</taxon>
        <taxon>Actinomycetes</taxon>
        <taxon>Kitasatosporales</taxon>
        <taxon>Streptomycetaceae</taxon>
        <taxon>Streptomyces</taxon>
        <taxon>Streptomyces violaceusniger group</taxon>
    </lineage>
</organism>
<comment type="caution">
    <text evidence="1">The sequence shown here is derived from an EMBL/GenBank/DDBJ whole genome shotgun (WGS) entry which is preliminary data.</text>
</comment>
<reference evidence="1 2" key="1">
    <citation type="submission" date="2015-09" db="EMBL/GenBank/DDBJ databases">
        <title>Genome sequence, genome mining and natural product profiling of a biocontrol bacterium Streptomyces malaysiensis F913.</title>
        <authorList>
            <person name="Xu Y."/>
            <person name="Wei J."/>
            <person name="Xie J."/>
            <person name="Li T."/>
            <person name="Zhou Z."/>
        </authorList>
    </citation>
    <scope>NUCLEOTIDE SEQUENCE [LARGE SCALE GENOMIC DNA]</scope>
    <source>
        <strain evidence="1 2">F913</strain>
    </source>
</reference>
<protein>
    <submittedName>
        <fullName evidence="1">Uncharacterized protein</fullName>
    </submittedName>
</protein>